<keyword evidence="3" id="KW-0328">Glycosyltransferase</keyword>
<dbReference type="Proteomes" id="UP000198398">
    <property type="component" value="Chromosome"/>
</dbReference>
<evidence type="ECO:0000256" key="4">
    <source>
        <dbReference type="ARBA" id="ARBA00022679"/>
    </source>
</evidence>
<evidence type="ECO:0000256" key="2">
    <source>
        <dbReference type="ARBA" id="ARBA00022475"/>
    </source>
</evidence>
<evidence type="ECO:0000256" key="1">
    <source>
        <dbReference type="ARBA" id="ARBA00004236"/>
    </source>
</evidence>
<dbReference type="AlphaFoldDB" id="A0A220UDU4"/>
<organism evidence="12 13">
    <name type="scientific">Brachybacterium avium</name>
    <dbReference type="NCBI Taxonomy" id="2017485"/>
    <lineage>
        <taxon>Bacteria</taxon>
        <taxon>Bacillati</taxon>
        <taxon>Actinomycetota</taxon>
        <taxon>Actinomycetes</taxon>
        <taxon>Micrococcales</taxon>
        <taxon>Dermabacteraceae</taxon>
        <taxon>Brachybacterium</taxon>
    </lineage>
</organism>
<proteinExistence type="inferred from homology"/>
<dbReference type="PANTHER" id="PTHR43646:SF2">
    <property type="entry name" value="GLYCOSYLTRANSFERASE 2-LIKE DOMAIN-CONTAINING PROTEIN"/>
    <property type="match status" value="1"/>
</dbReference>
<evidence type="ECO:0000256" key="3">
    <source>
        <dbReference type="ARBA" id="ARBA00022676"/>
    </source>
</evidence>
<feature type="transmembrane region" description="Helical" evidence="10">
    <location>
        <begin position="131"/>
        <end position="157"/>
    </location>
</feature>
<comment type="pathway">
    <text evidence="7">Carotenoid biosynthesis; staphyloxanthin biosynthesis; staphyloxanthin from farnesyl diphosphate: step 4/5.</text>
</comment>
<dbReference type="KEGG" id="brv:CFK39_10175"/>
<dbReference type="CDD" id="cd00761">
    <property type="entry name" value="Glyco_tranf_GTA_type"/>
    <property type="match status" value="1"/>
</dbReference>
<dbReference type="Gene3D" id="3.90.550.10">
    <property type="entry name" value="Spore Coat Polysaccharide Biosynthesis Protein SpsA, Chain A"/>
    <property type="match status" value="1"/>
</dbReference>
<evidence type="ECO:0000313" key="13">
    <source>
        <dbReference type="Proteomes" id="UP000198398"/>
    </source>
</evidence>
<dbReference type="Pfam" id="PF00535">
    <property type="entry name" value="Glycos_transf_2"/>
    <property type="match status" value="1"/>
</dbReference>
<comment type="function">
    <text evidence="6">Catalyzes the glycosylation of 4,4'-diaponeurosporenoate, i.e. the esterification of glucose at the C1'' position with the carboxyl group of 4,4'-diaponeurosporenic acid, to form glycosyl-4,4'-diaponeurosporenoate. This is a step in the biosynthesis of staphyloxanthin, an orange pigment present in most staphylococci strains.</text>
</comment>
<name>A0A220UDU4_9MICO</name>
<dbReference type="GO" id="GO:0005886">
    <property type="term" value="C:plasma membrane"/>
    <property type="evidence" value="ECO:0007669"/>
    <property type="project" value="UniProtKB-SubCell"/>
</dbReference>
<dbReference type="GO" id="GO:0016757">
    <property type="term" value="F:glycosyltransferase activity"/>
    <property type="evidence" value="ECO:0007669"/>
    <property type="project" value="UniProtKB-KW"/>
</dbReference>
<evidence type="ECO:0000256" key="8">
    <source>
        <dbReference type="ARBA" id="ARBA00038120"/>
    </source>
</evidence>
<keyword evidence="2" id="KW-1003">Cell membrane</keyword>
<dbReference type="RefSeq" id="WP_089065362.1">
    <property type="nucleotide sequence ID" value="NZ_CP022316.1"/>
</dbReference>
<sequence length="263" mass="28667">MGSVLPSTLPSCSVVVPVRDDARELEGLLAALRRQSRAPLEIIVVDNGSRDDSAEVARAGGCRVVVEAEPGIPAAAAAGYDAARGEVILRCDADSRPAPGWVAAHQDAHARHGASSVIVTGPAHFRMPCPFGAVLAALYLGTYMLTMSAALGHLPAFGTTMSMRRSWWSRVSGGVSRRCDVHDDMDLSFQVGPTEQVRLSLAARVGMSPRALRFRRDGRLRWQRAISTLRRNWRRQRPWERWAARLAPATVSRRWRRANGGAA</sequence>
<evidence type="ECO:0000256" key="10">
    <source>
        <dbReference type="SAM" id="Phobius"/>
    </source>
</evidence>
<protein>
    <recommendedName>
        <fullName evidence="9">4,4'-diaponeurosporenoate glycosyltransferase</fullName>
    </recommendedName>
</protein>
<evidence type="ECO:0000313" key="12">
    <source>
        <dbReference type="EMBL" id="ASK66121.1"/>
    </source>
</evidence>
<reference evidence="13" key="1">
    <citation type="submission" date="2017-07" db="EMBL/GenBank/DDBJ databases">
        <title>Brachybacterium sp. VR2415.</title>
        <authorList>
            <person name="Tak E.J."/>
            <person name="Bae J.-W."/>
        </authorList>
    </citation>
    <scope>NUCLEOTIDE SEQUENCE [LARGE SCALE GENOMIC DNA]</scope>
    <source>
        <strain evidence="13">VR2415</strain>
    </source>
</reference>
<keyword evidence="13" id="KW-1185">Reference proteome</keyword>
<evidence type="ECO:0000259" key="11">
    <source>
        <dbReference type="Pfam" id="PF00535"/>
    </source>
</evidence>
<evidence type="ECO:0000256" key="5">
    <source>
        <dbReference type="ARBA" id="ARBA00023136"/>
    </source>
</evidence>
<keyword evidence="10" id="KW-1133">Transmembrane helix</keyword>
<evidence type="ECO:0000256" key="6">
    <source>
        <dbReference type="ARBA" id="ARBA00037281"/>
    </source>
</evidence>
<dbReference type="SUPFAM" id="SSF53448">
    <property type="entry name" value="Nucleotide-diphospho-sugar transferases"/>
    <property type="match status" value="1"/>
</dbReference>
<comment type="subcellular location">
    <subcellularLocation>
        <location evidence="1">Cell membrane</location>
    </subcellularLocation>
</comment>
<keyword evidence="5 10" id="KW-0472">Membrane</keyword>
<dbReference type="InterPro" id="IPR029044">
    <property type="entry name" value="Nucleotide-diphossugar_trans"/>
</dbReference>
<accession>A0A220UDU4</accession>
<evidence type="ECO:0000256" key="7">
    <source>
        <dbReference type="ARBA" id="ARBA00037904"/>
    </source>
</evidence>
<dbReference type="OrthoDB" id="9802632at2"/>
<dbReference type="PANTHER" id="PTHR43646">
    <property type="entry name" value="GLYCOSYLTRANSFERASE"/>
    <property type="match status" value="1"/>
</dbReference>
<comment type="similarity">
    <text evidence="8">Belongs to the glycosyltransferase 2 family. CrtQ subfamily.</text>
</comment>
<feature type="domain" description="Glycosyltransferase 2-like" evidence="11">
    <location>
        <begin position="13"/>
        <end position="136"/>
    </location>
</feature>
<keyword evidence="4 12" id="KW-0808">Transferase</keyword>
<dbReference type="InterPro" id="IPR001173">
    <property type="entry name" value="Glyco_trans_2-like"/>
</dbReference>
<dbReference type="EMBL" id="CP022316">
    <property type="protein sequence ID" value="ASK66121.1"/>
    <property type="molecule type" value="Genomic_DNA"/>
</dbReference>
<keyword evidence="10" id="KW-0812">Transmembrane</keyword>
<gene>
    <name evidence="12" type="ORF">CFK39_10175</name>
</gene>
<evidence type="ECO:0000256" key="9">
    <source>
        <dbReference type="ARBA" id="ARBA00040345"/>
    </source>
</evidence>